<organism evidence="1 2">
    <name type="scientific">Nezara viridula</name>
    <name type="common">Southern green stink bug</name>
    <name type="synonym">Cimex viridulus</name>
    <dbReference type="NCBI Taxonomy" id="85310"/>
    <lineage>
        <taxon>Eukaryota</taxon>
        <taxon>Metazoa</taxon>
        <taxon>Ecdysozoa</taxon>
        <taxon>Arthropoda</taxon>
        <taxon>Hexapoda</taxon>
        <taxon>Insecta</taxon>
        <taxon>Pterygota</taxon>
        <taxon>Neoptera</taxon>
        <taxon>Paraneoptera</taxon>
        <taxon>Hemiptera</taxon>
        <taxon>Heteroptera</taxon>
        <taxon>Panheteroptera</taxon>
        <taxon>Pentatomomorpha</taxon>
        <taxon>Pentatomoidea</taxon>
        <taxon>Pentatomidae</taxon>
        <taxon>Pentatominae</taxon>
        <taxon>Nezara</taxon>
    </lineage>
</organism>
<keyword evidence="2" id="KW-1185">Reference proteome</keyword>
<proteinExistence type="predicted"/>
<dbReference type="Proteomes" id="UP001152798">
    <property type="component" value="Chromosome 3"/>
</dbReference>
<dbReference type="EMBL" id="OV725079">
    <property type="protein sequence ID" value="CAH1395272.1"/>
    <property type="molecule type" value="Genomic_DNA"/>
</dbReference>
<evidence type="ECO:0000313" key="1">
    <source>
        <dbReference type="EMBL" id="CAH1395272.1"/>
    </source>
</evidence>
<reference evidence="1" key="1">
    <citation type="submission" date="2022-01" db="EMBL/GenBank/DDBJ databases">
        <authorList>
            <person name="King R."/>
        </authorList>
    </citation>
    <scope>NUCLEOTIDE SEQUENCE</scope>
</reference>
<accession>A0A9P0EAM4</accession>
<dbReference type="AlphaFoldDB" id="A0A9P0EAM4"/>
<evidence type="ECO:0000313" key="2">
    <source>
        <dbReference type="Proteomes" id="UP001152798"/>
    </source>
</evidence>
<protein>
    <submittedName>
        <fullName evidence="1">Uncharacterized protein</fullName>
    </submittedName>
</protein>
<sequence length="155" mass="17453">MGARASPLPLRTDTHKQRSRSIGLCLTGGLSPQHLCQHLEVSSSLQITGSHLILTWATLYRAYAEKLRYGHFFDILIRLLIIFLQILDLNAEKRQHGCAYEITTQLAVSADFRSRDWILSPISRRMKCSLSHLRAVPIRPAPAAARGREAVPSRQ</sequence>
<gene>
    <name evidence="1" type="ORF">NEZAVI_LOCUS5579</name>
</gene>
<name>A0A9P0EAM4_NEZVI</name>